<proteinExistence type="predicted"/>
<sequence length="59" mass="6451">MEGGGSSIQRSGKPHGQEDKTKKNAFFQLLGALGASKKDTPGRGVKRKIPREACFRQKH</sequence>
<evidence type="ECO:0008006" key="3">
    <source>
        <dbReference type="Google" id="ProtNLM"/>
    </source>
</evidence>
<organism evidence="2">
    <name type="scientific">Sesamum radiatum</name>
    <name type="common">Black benniseed</name>
    <dbReference type="NCBI Taxonomy" id="300843"/>
    <lineage>
        <taxon>Eukaryota</taxon>
        <taxon>Viridiplantae</taxon>
        <taxon>Streptophyta</taxon>
        <taxon>Embryophyta</taxon>
        <taxon>Tracheophyta</taxon>
        <taxon>Spermatophyta</taxon>
        <taxon>Magnoliopsida</taxon>
        <taxon>eudicotyledons</taxon>
        <taxon>Gunneridae</taxon>
        <taxon>Pentapetalae</taxon>
        <taxon>asterids</taxon>
        <taxon>lamiids</taxon>
        <taxon>Lamiales</taxon>
        <taxon>Pedaliaceae</taxon>
        <taxon>Sesamum</taxon>
    </lineage>
</organism>
<comment type="caution">
    <text evidence="2">The sequence shown here is derived from an EMBL/GenBank/DDBJ whole genome shotgun (WGS) entry which is preliminary data.</text>
</comment>
<evidence type="ECO:0000256" key="1">
    <source>
        <dbReference type="SAM" id="MobiDB-lite"/>
    </source>
</evidence>
<evidence type="ECO:0000313" key="2">
    <source>
        <dbReference type="EMBL" id="KAL0379229.1"/>
    </source>
</evidence>
<reference evidence="2" key="1">
    <citation type="submission" date="2020-06" db="EMBL/GenBank/DDBJ databases">
        <authorList>
            <person name="Li T."/>
            <person name="Hu X."/>
            <person name="Zhang T."/>
            <person name="Song X."/>
            <person name="Zhang H."/>
            <person name="Dai N."/>
            <person name="Sheng W."/>
            <person name="Hou X."/>
            <person name="Wei L."/>
        </authorList>
    </citation>
    <scope>NUCLEOTIDE SEQUENCE</scope>
    <source>
        <strain evidence="2">G02</strain>
        <tissue evidence="2">Leaf</tissue>
    </source>
</reference>
<protein>
    <recommendedName>
        <fullName evidence="3">Myelin basic protein</fullName>
    </recommendedName>
</protein>
<feature type="region of interest" description="Disordered" evidence="1">
    <location>
        <begin position="1"/>
        <end position="59"/>
    </location>
</feature>
<dbReference type="EMBL" id="JACGWJ010000013">
    <property type="protein sequence ID" value="KAL0379229.1"/>
    <property type="molecule type" value="Genomic_DNA"/>
</dbReference>
<accession>A0AAW2RGU4</accession>
<dbReference type="AlphaFoldDB" id="A0AAW2RGU4"/>
<reference evidence="2" key="2">
    <citation type="journal article" date="2024" name="Plant">
        <title>Genomic evolution and insights into agronomic trait innovations of Sesamum species.</title>
        <authorList>
            <person name="Miao H."/>
            <person name="Wang L."/>
            <person name="Qu L."/>
            <person name="Liu H."/>
            <person name="Sun Y."/>
            <person name="Le M."/>
            <person name="Wang Q."/>
            <person name="Wei S."/>
            <person name="Zheng Y."/>
            <person name="Lin W."/>
            <person name="Duan Y."/>
            <person name="Cao H."/>
            <person name="Xiong S."/>
            <person name="Wang X."/>
            <person name="Wei L."/>
            <person name="Li C."/>
            <person name="Ma Q."/>
            <person name="Ju M."/>
            <person name="Zhao R."/>
            <person name="Li G."/>
            <person name="Mu C."/>
            <person name="Tian Q."/>
            <person name="Mei H."/>
            <person name="Zhang T."/>
            <person name="Gao T."/>
            <person name="Zhang H."/>
        </authorList>
    </citation>
    <scope>NUCLEOTIDE SEQUENCE</scope>
    <source>
        <strain evidence="2">G02</strain>
    </source>
</reference>
<name>A0AAW2RGU4_SESRA</name>
<gene>
    <name evidence="2" type="ORF">Sradi_3228400</name>
</gene>
<feature type="compositionally biased region" description="Basic and acidic residues" evidence="1">
    <location>
        <begin position="50"/>
        <end position="59"/>
    </location>
</feature>